<sequence>MPQSKNKRKSNVKKSEKYKADDIIPIPEIKPFRLNTNNRKSDKQTDNIRKNDLESCESLTEIPELDELGSLIMKHKKNSEISLLLSPSEFLKTLNMDPENNKCLSEIEICAHGSVKDISSQIQKNPDINALKTEDKELVDKNDVEIHQKAEKYSQCSIFKNFKSPLDFIITYSQIYNLQKDKKRKILFSTLKTREDFEVSYLNLLHKQNLDDYSQIEKKLLEMREFEYYDNFFYEYVKKLYLKTVLIIIDRSDTNISDMLTKRKITDITQFLDNVMIFYRFTDLNIDINLLFLERITRNFDIYLQNPSGLLDKVLEYQKILDKLNDRLKELEISAFVFDPELRSKIDLSLNIQGFERRNCYDSDFVIHFINELKIHILHLDKTTAYLHVMNIKNEMDRRKMKYKCVDELINMAENLV</sequence>
<name>A0A0R0MA00_9MICR</name>
<dbReference type="GO" id="GO:0003824">
    <property type="term" value="F:catalytic activity"/>
    <property type="evidence" value="ECO:0007669"/>
    <property type="project" value="InterPro"/>
</dbReference>
<dbReference type="AlphaFoldDB" id="A0A0R0MA00"/>
<dbReference type="PROSITE" id="PS00163">
    <property type="entry name" value="FUMARATE_LYASES"/>
    <property type="match status" value="1"/>
</dbReference>
<dbReference type="VEuPathDB" id="MicrosporidiaDB:M153_3100025879"/>
<proteinExistence type="predicted"/>
<organism evidence="2 3">
    <name type="scientific">Pseudoloma neurophilia</name>
    <dbReference type="NCBI Taxonomy" id="146866"/>
    <lineage>
        <taxon>Eukaryota</taxon>
        <taxon>Fungi</taxon>
        <taxon>Fungi incertae sedis</taxon>
        <taxon>Microsporidia</taxon>
        <taxon>Pseudoloma</taxon>
    </lineage>
</organism>
<accession>A0A0R0MA00</accession>
<dbReference type="OrthoDB" id="2188983at2759"/>
<evidence type="ECO:0000256" key="1">
    <source>
        <dbReference type="SAM" id="MobiDB-lite"/>
    </source>
</evidence>
<gene>
    <name evidence="2" type="ORF">M153_3100025879</name>
</gene>
<dbReference type="EMBL" id="LGUB01000006">
    <property type="protein sequence ID" value="KRH95099.1"/>
    <property type="molecule type" value="Genomic_DNA"/>
</dbReference>
<keyword evidence="3" id="KW-1185">Reference proteome</keyword>
<evidence type="ECO:0000313" key="3">
    <source>
        <dbReference type="Proteomes" id="UP000051530"/>
    </source>
</evidence>
<feature type="region of interest" description="Disordered" evidence="1">
    <location>
        <begin position="1"/>
        <end position="20"/>
    </location>
</feature>
<dbReference type="Proteomes" id="UP000051530">
    <property type="component" value="Unassembled WGS sequence"/>
</dbReference>
<comment type="caution">
    <text evidence="2">The sequence shown here is derived from an EMBL/GenBank/DDBJ whole genome shotgun (WGS) entry which is preliminary data.</text>
</comment>
<evidence type="ECO:0000313" key="2">
    <source>
        <dbReference type="EMBL" id="KRH95099.1"/>
    </source>
</evidence>
<reference evidence="2 3" key="1">
    <citation type="submission" date="2015-07" db="EMBL/GenBank/DDBJ databases">
        <title>The genome of Pseudoloma neurophilia, a relevant intracellular parasite of the zebrafish.</title>
        <authorList>
            <person name="Ndikumana S."/>
            <person name="Pelin A."/>
            <person name="Sanders J."/>
            <person name="Corradi N."/>
        </authorList>
    </citation>
    <scope>NUCLEOTIDE SEQUENCE [LARGE SCALE GENOMIC DNA]</scope>
    <source>
        <strain evidence="2 3">MK1</strain>
    </source>
</reference>
<protein>
    <submittedName>
        <fullName evidence="2">Uncharacterized protein</fullName>
    </submittedName>
</protein>
<dbReference type="InterPro" id="IPR020557">
    <property type="entry name" value="Fumarate_lyase_CS"/>
</dbReference>
<feature type="compositionally biased region" description="Basic residues" evidence="1">
    <location>
        <begin position="1"/>
        <end position="12"/>
    </location>
</feature>